<feature type="domain" description="Activator of Hsp90 ATPase homologue 1/2-like C-terminal" evidence="2">
    <location>
        <begin position="11"/>
        <end position="150"/>
    </location>
</feature>
<protein>
    <recommendedName>
        <fullName evidence="2">Activator of Hsp90 ATPase homologue 1/2-like C-terminal domain-containing protein</fullName>
    </recommendedName>
</protein>
<dbReference type="InterPro" id="IPR013538">
    <property type="entry name" value="ASHA1/2-like_C"/>
</dbReference>
<comment type="similarity">
    <text evidence="1">Belongs to the AHA1 family.</text>
</comment>
<dbReference type="Gene3D" id="3.30.530.20">
    <property type="match status" value="1"/>
</dbReference>
<accession>A0A917WUR0</accession>
<evidence type="ECO:0000259" key="2">
    <source>
        <dbReference type="Pfam" id="PF08327"/>
    </source>
</evidence>
<dbReference type="AlphaFoldDB" id="A0A917WUR0"/>
<evidence type="ECO:0000313" key="4">
    <source>
        <dbReference type="Proteomes" id="UP000642070"/>
    </source>
</evidence>
<dbReference type="Pfam" id="PF08327">
    <property type="entry name" value="AHSA1"/>
    <property type="match status" value="1"/>
</dbReference>
<dbReference type="CDD" id="cd08895">
    <property type="entry name" value="SRPBCC_CalC_Aha1-like_2"/>
    <property type="match status" value="1"/>
</dbReference>
<name>A0A917WUR0_9ACTN</name>
<dbReference type="Proteomes" id="UP000642070">
    <property type="component" value="Unassembled WGS sequence"/>
</dbReference>
<keyword evidence="4" id="KW-1185">Reference proteome</keyword>
<dbReference type="InterPro" id="IPR023393">
    <property type="entry name" value="START-like_dom_sf"/>
</dbReference>
<dbReference type="EMBL" id="BMPI01000015">
    <property type="protein sequence ID" value="GGM30475.1"/>
    <property type="molecule type" value="Genomic_DNA"/>
</dbReference>
<reference evidence="3" key="1">
    <citation type="journal article" date="2014" name="Int. J. Syst. Evol. Microbiol.">
        <title>Complete genome sequence of Corynebacterium casei LMG S-19264T (=DSM 44701T), isolated from a smear-ripened cheese.</title>
        <authorList>
            <consortium name="US DOE Joint Genome Institute (JGI-PGF)"/>
            <person name="Walter F."/>
            <person name="Albersmeier A."/>
            <person name="Kalinowski J."/>
            <person name="Ruckert C."/>
        </authorList>
    </citation>
    <scope>NUCLEOTIDE SEQUENCE</scope>
    <source>
        <strain evidence="3">JCM 19831</strain>
    </source>
</reference>
<comment type="caution">
    <text evidence="3">The sequence shown here is derived from an EMBL/GenBank/DDBJ whole genome shotgun (WGS) entry which is preliminary data.</text>
</comment>
<dbReference type="RefSeq" id="WP_190250885.1">
    <property type="nucleotide sequence ID" value="NZ_BMPI01000015.1"/>
</dbReference>
<evidence type="ECO:0000313" key="3">
    <source>
        <dbReference type="EMBL" id="GGM30475.1"/>
    </source>
</evidence>
<reference evidence="3" key="2">
    <citation type="submission" date="2020-09" db="EMBL/GenBank/DDBJ databases">
        <authorList>
            <person name="Sun Q."/>
            <person name="Ohkuma M."/>
        </authorList>
    </citation>
    <scope>NUCLEOTIDE SEQUENCE</scope>
    <source>
        <strain evidence="3">JCM 19831</strain>
    </source>
</reference>
<evidence type="ECO:0000256" key="1">
    <source>
        <dbReference type="ARBA" id="ARBA00006817"/>
    </source>
</evidence>
<dbReference type="SUPFAM" id="SSF55961">
    <property type="entry name" value="Bet v1-like"/>
    <property type="match status" value="1"/>
</dbReference>
<proteinExistence type="inferred from homology"/>
<sequence length="152" mass="16411">MYSTTVSRHVNAPREAVYRALLDPDAIARWRVPTNMTSEVHEFEAREGGRFRVSLTYTAGDETGKSGAHTDTYHGHFVRLVPGEQVVEVFEFEAADPALGGAMTLTTSLRDSGGGTEVTMHHENLPDAVPAADNELGTRMALDNLAALVEAG</sequence>
<gene>
    <name evidence="3" type="ORF">GCM10007977_034730</name>
</gene>
<organism evidence="3 4">
    <name type="scientific">Dactylosporangium sucinum</name>
    <dbReference type="NCBI Taxonomy" id="1424081"/>
    <lineage>
        <taxon>Bacteria</taxon>
        <taxon>Bacillati</taxon>
        <taxon>Actinomycetota</taxon>
        <taxon>Actinomycetes</taxon>
        <taxon>Micromonosporales</taxon>
        <taxon>Micromonosporaceae</taxon>
        <taxon>Dactylosporangium</taxon>
    </lineage>
</organism>